<accession>A0ACB9MWV5</accession>
<evidence type="ECO:0000313" key="2">
    <source>
        <dbReference type="Proteomes" id="UP000828941"/>
    </source>
</evidence>
<reference evidence="1 2" key="1">
    <citation type="journal article" date="2022" name="DNA Res.">
        <title>Chromosomal-level genome assembly of the orchid tree Bauhinia variegata (Leguminosae; Cercidoideae) supports the allotetraploid origin hypothesis of Bauhinia.</title>
        <authorList>
            <person name="Zhong Y."/>
            <person name="Chen Y."/>
            <person name="Zheng D."/>
            <person name="Pang J."/>
            <person name="Liu Y."/>
            <person name="Luo S."/>
            <person name="Meng S."/>
            <person name="Qian L."/>
            <person name="Wei D."/>
            <person name="Dai S."/>
            <person name="Zhou R."/>
        </authorList>
    </citation>
    <scope>NUCLEOTIDE SEQUENCE [LARGE SCALE GENOMIC DNA]</scope>
    <source>
        <strain evidence="1">BV-YZ2020</strain>
    </source>
</reference>
<name>A0ACB9MWV5_BAUVA</name>
<evidence type="ECO:0000313" key="1">
    <source>
        <dbReference type="EMBL" id="KAI4328395.1"/>
    </source>
</evidence>
<protein>
    <submittedName>
        <fullName evidence="1">Uncharacterized protein</fullName>
    </submittedName>
</protein>
<organism evidence="1 2">
    <name type="scientific">Bauhinia variegata</name>
    <name type="common">Purple orchid tree</name>
    <name type="synonym">Phanera variegata</name>
    <dbReference type="NCBI Taxonomy" id="167791"/>
    <lineage>
        <taxon>Eukaryota</taxon>
        <taxon>Viridiplantae</taxon>
        <taxon>Streptophyta</taxon>
        <taxon>Embryophyta</taxon>
        <taxon>Tracheophyta</taxon>
        <taxon>Spermatophyta</taxon>
        <taxon>Magnoliopsida</taxon>
        <taxon>eudicotyledons</taxon>
        <taxon>Gunneridae</taxon>
        <taxon>Pentapetalae</taxon>
        <taxon>rosids</taxon>
        <taxon>fabids</taxon>
        <taxon>Fabales</taxon>
        <taxon>Fabaceae</taxon>
        <taxon>Cercidoideae</taxon>
        <taxon>Cercideae</taxon>
        <taxon>Bauhiniinae</taxon>
        <taxon>Bauhinia</taxon>
    </lineage>
</organism>
<dbReference type="Proteomes" id="UP000828941">
    <property type="component" value="Chromosome 8"/>
</dbReference>
<proteinExistence type="predicted"/>
<gene>
    <name evidence="1" type="ORF">L6164_020752</name>
</gene>
<comment type="caution">
    <text evidence="1">The sequence shown here is derived from an EMBL/GenBank/DDBJ whole genome shotgun (WGS) entry which is preliminary data.</text>
</comment>
<keyword evidence="2" id="KW-1185">Reference proteome</keyword>
<sequence>MLQLHMPSSSSSPVTAKYCIKICPNDCFSSKFLSLSGASKPSSSSFSLTRPSFGTRRLVIKCRQSGFFDQKSFSTRADSEDPSHSPRHPPAPRGGRGREEVGALPPRVFVGHSIYKGKAALTVTPRPPEFTPLDSGAFKVSREGCMLLQFAPAVGMRQYDWNRKQVFSLSISEMGSVISLGARDSCEFFHDPLKGKSDEGKVRKVLKVEPLTDGSGHLFNLSVQNKLVNVDENIYIPVTKSELAVLNSIFNFIIPYLLGWHAFANSIKPEDLDQTNKANPRYGGDYEWSR</sequence>
<dbReference type="EMBL" id="CM039433">
    <property type="protein sequence ID" value="KAI4328395.1"/>
    <property type="molecule type" value="Genomic_DNA"/>
</dbReference>